<dbReference type="CDD" id="cd03031">
    <property type="entry name" value="GRX_GRX_like"/>
    <property type="match status" value="1"/>
</dbReference>
<dbReference type="PANTHER" id="PTHR45669:SF14">
    <property type="entry name" value="EMB|CAB81925.1-RELATED"/>
    <property type="match status" value="1"/>
</dbReference>
<dbReference type="PANTHER" id="PTHR45669">
    <property type="entry name" value="GLUTAREDOXIN DOMAIN-CONTAINING CYSTEINE-RICH PROTEIN CG12206-RELATED"/>
    <property type="match status" value="1"/>
</dbReference>
<dbReference type="AlphaFoldDB" id="A0A2U1KQ83"/>
<keyword evidence="4" id="KW-1185">Reference proteome</keyword>
<name>A0A2U1KQ83_ARTAN</name>
<feature type="domain" description="Glutaredoxin" evidence="1">
    <location>
        <begin position="91"/>
        <end position="156"/>
    </location>
</feature>
<evidence type="ECO:0000259" key="1">
    <source>
        <dbReference type="Pfam" id="PF00462"/>
    </source>
</evidence>
<dbReference type="OrthoDB" id="423313at2759"/>
<protein>
    <submittedName>
        <fullName evidence="2">Glutaredoxin</fullName>
    </submittedName>
</protein>
<comment type="caution">
    <text evidence="2">The sequence shown here is derived from an EMBL/GenBank/DDBJ whole genome shotgun (WGS) entry which is preliminary data.</text>
</comment>
<evidence type="ECO:0000313" key="4">
    <source>
        <dbReference type="Proteomes" id="UP000245207"/>
    </source>
</evidence>
<dbReference type="EMBL" id="PKPP01015189">
    <property type="protein sequence ID" value="PWA38863.1"/>
    <property type="molecule type" value="Genomic_DNA"/>
</dbReference>
<dbReference type="EMBL" id="PKPP01002952">
    <property type="protein sequence ID" value="PWA72164.1"/>
    <property type="molecule type" value="Genomic_DNA"/>
</dbReference>
<accession>A0A2U1KQ83</accession>
<organism evidence="2 4">
    <name type="scientific">Artemisia annua</name>
    <name type="common">Sweet wormwood</name>
    <dbReference type="NCBI Taxonomy" id="35608"/>
    <lineage>
        <taxon>Eukaryota</taxon>
        <taxon>Viridiplantae</taxon>
        <taxon>Streptophyta</taxon>
        <taxon>Embryophyta</taxon>
        <taxon>Tracheophyta</taxon>
        <taxon>Spermatophyta</taxon>
        <taxon>Magnoliopsida</taxon>
        <taxon>eudicotyledons</taxon>
        <taxon>Gunneridae</taxon>
        <taxon>Pentapetalae</taxon>
        <taxon>asterids</taxon>
        <taxon>campanulids</taxon>
        <taxon>Asterales</taxon>
        <taxon>Asteraceae</taxon>
        <taxon>Asteroideae</taxon>
        <taxon>Anthemideae</taxon>
        <taxon>Artemisiinae</taxon>
        <taxon>Artemisia</taxon>
    </lineage>
</organism>
<dbReference type="Gene3D" id="3.40.30.10">
    <property type="entry name" value="Glutaredoxin"/>
    <property type="match status" value="1"/>
</dbReference>
<dbReference type="InterPro" id="IPR036249">
    <property type="entry name" value="Thioredoxin-like_sf"/>
</dbReference>
<dbReference type="InterPro" id="IPR002109">
    <property type="entry name" value="Glutaredoxin"/>
</dbReference>
<sequence length="238" mass="26667">MKGMRGRFLGKLKSISAISTLKQGLVFHDNTFNQYFQTPQLTTNIKDEDNFRSHVSLKEMEKNVSIPEKADSHLLFEFEEKCPPGGNDSVIFYTTSLRGIRKTFEDCNTIRFLLGSFQVLYDERDVSMHMEFREELWRTLGAKVIPPRLFIKGRLIGGVEEVVGLHEEGKLEELLSGIPKSPTSGPCKGCGGMRFVLCSSCNGSRKVAVDEVDESDIPLSISCVECNENGLVKCPVCF</sequence>
<dbReference type="Pfam" id="PF23733">
    <property type="entry name" value="GRXCR1-2_C"/>
    <property type="match status" value="1"/>
</dbReference>
<dbReference type="PROSITE" id="PS51354">
    <property type="entry name" value="GLUTAREDOXIN_2"/>
    <property type="match status" value="1"/>
</dbReference>
<dbReference type="Proteomes" id="UP000245207">
    <property type="component" value="Unassembled WGS sequence"/>
</dbReference>
<evidence type="ECO:0000313" key="3">
    <source>
        <dbReference type="EMBL" id="PWA72164.1"/>
    </source>
</evidence>
<proteinExistence type="predicted"/>
<evidence type="ECO:0000313" key="2">
    <source>
        <dbReference type="EMBL" id="PWA38863.1"/>
    </source>
</evidence>
<reference evidence="2 4" key="1">
    <citation type="journal article" date="2018" name="Mol. Plant">
        <title>The genome of Artemisia annua provides insight into the evolution of Asteraceae family and artemisinin biosynthesis.</title>
        <authorList>
            <person name="Shen Q."/>
            <person name="Zhang L."/>
            <person name="Liao Z."/>
            <person name="Wang S."/>
            <person name="Yan T."/>
            <person name="Shi P."/>
            <person name="Liu M."/>
            <person name="Fu X."/>
            <person name="Pan Q."/>
            <person name="Wang Y."/>
            <person name="Lv Z."/>
            <person name="Lu X."/>
            <person name="Zhang F."/>
            <person name="Jiang W."/>
            <person name="Ma Y."/>
            <person name="Chen M."/>
            <person name="Hao X."/>
            <person name="Li L."/>
            <person name="Tang Y."/>
            <person name="Lv G."/>
            <person name="Zhou Y."/>
            <person name="Sun X."/>
            <person name="Brodelius P.E."/>
            <person name="Rose J.K.C."/>
            <person name="Tang K."/>
        </authorList>
    </citation>
    <scope>NUCLEOTIDE SEQUENCE [LARGE SCALE GENOMIC DNA]</scope>
    <source>
        <strain evidence="4">cv. Huhao1</strain>
        <tissue evidence="2">Leaf</tissue>
    </source>
</reference>
<dbReference type="STRING" id="35608.A0A2U1KQ83"/>
<gene>
    <name evidence="3" type="ORF">CTI12_AA272910</name>
    <name evidence="2" type="ORF">CTI12_AA577480</name>
</gene>
<dbReference type="SUPFAM" id="SSF52833">
    <property type="entry name" value="Thioredoxin-like"/>
    <property type="match status" value="1"/>
</dbReference>
<dbReference type="Pfam" id="PF00462">
    <property type="entry name" value="Glutaredoxin"/>
    <property type="match status" value="1"/>
</dbReference>